<proteinExistence type="predicted"/>
<evidence type="ECO:0000313" key="3">
    <source>
        <dbReference type="Proteomes" id="UP000507470"/>
    </source>
</evidence>
<organism evidence="2 3">
    <name type="scientific">Mytilus coruscus</name>
    <name type="common">Sea mussel</name>
    <dbReference type="NCBI Taxonomy" id="42192"/>
    <lineage>
        <taxon>Eukaryota</taxon>
        <taxon>Metazoa</taxon>
        <taxon>Spiralia</taxon>
        <taxon>Lophotrochozoa</taxon>
        <taxon>Mollusca</taxon>
        <taxon>Bivalvia</taxon>
        <taxon>Autobranchia</taxon>
        <taxon>Pteriomorphia</taxon>
        <taxon>Mytilida</taxon>
        <taxon>Mytiloidea</taxon>
        <taxon>Mytilidae</taxon>
        <taxon>Mytilinae</taxon>
        <taxon>Mytilus</taxon>
    </lineage>
</organism>
<protein>
    <submittedName>
        <fullName evidence="2">Uncharacterized protein</fullName>
    </submittedName>
</protein>
<dbReference type="Proteomes" id="UP000507470">
    <property type="component" value="Unassembled WGS sequence"/>
</dbReference>
<name>A0A6J8AGD7_MYTCO</name>
<dbReference type="OrthoDB" id="10519933at2759"/>
<feature type="region of interest" description="Disordered" evidence="1">
    <location>
        <begin position="169"/>
        <end position="194"/>
    </location>
</feature>
<evidence type="ECO:0000313" key="2">
    <source>
        <dbReference type="EMBL" id="CAC5367799.1"/>
    </source>
</evidence>
<dbReference type="AlphaFoldDB" id="A0A6J8AGD7"/>
<keyword evidence="3" id="KW-1185">Reference proteome</keyword>
<dbReference type="EMBL" id="CACVKT020001387">
    <property type="protein sequence ID" value="CAC5367799.1"/>
    <property type="molecule type" value="Genomic_DNA"/>
</dbReference>
<sequence length="194" mass="21785">MQNICVLLQDMLIVPQVVNTIMSEMFSKYVEQWQCNLQSEKALFGKGAFAGTSSPTNKRNYQNDSIKKASSDAGLYDFTPYNDHVRFSVFAEYTSYHTDIKNKTPSPVKDSVARINRVLWSMNQCAGKAEPVCDLGKMTWNTIHQATVKFSSKRRKMLWRGAAAEIGQMSRKRRLPTQSGHAPPAVAAKSLEEG</sequence>
<accession>A0A6J8AGD7</accession>
<gene>
    <name evidence="2" type="ORF">MCOR_7571</name>
</gene>
<reference evidence="2 3" key="1">
    <citation type="submission" date="2020-06" db="EMBL/GenBank/DDBJ databases">
        <authorList>
            <person name="Li R."/>
            <person name="Bekaert M."/>
        </authorList>
    </citation>
    <scope>NUCLEOTIDE SEQUENCE [LARGE SCALE GENOMIC DNA]</scope>
    <source>
        <strain evidence="3">wild</strain>
    </source>
</reference>
<evidence type="ECO:0000256" key="1">
    <source>
        <dbReference type="SAM" id="MobiDB-lite"/>
    </source>
</evidence>